<sequence length="166" mass="18588">MTMPHTGPQAVKVNLDRSTGATVFQTTPARLEWTAQDRIRVIDVHPSGDPAAERVVFDAAPQELTKARYWPGNPSWLTFWSGKTRVRVIPETAMPSPEPWESEAQYNERLAMTAVPTWRWWIERLKGYGVNSKGWTYGRVVGMTFVGVLALAAAIFVIYVLVEGLG</sequence>
<evidence type="ECO:0000256" key="1">
    <source>
        <dbReference type="SAM" id="Phobius"/>
    </source>
</evidence>
<accession>A0A9D2J5L0</accession>
<evidence type="ECO:0000313" key="2">
    <source>
        <dbReference type="EMBL" id="HIZ36982.1"/>
    </source>
</evidence>
<proteinExistence type="predicted"/>
<keyword evidence="1" id="KW-0812">Transmembrane</keyword>
<protein>
    <submittedName>
        <fullName evidence="2">Uncharacterized protein</fullName>
    </submittedName>
</protein>
<keyword evidence="1" id="KW-0472">Membrane</keyword>
<organism evidence="2 3">
    <name type="scientific">Candidatus Ruania gallistercoris</name>
    <dbReference type="NCBI Taxonomy" id="2838746"/>
    <lineage>
        <taxon>Bacteria</taxon>
        <taxon>Bacillati</taxon>
        <taxon>Actinomycetota</taxon>
        <taxon>Actinomycetes</taxon>
        <taxon>Micrococcales</taxon>
        <taxon>Ruaniaceae</taxon>
        <taxon>Ruania</taxon>
    </lineage>
</organism>
<gene>
    <name evidence="2" type="ORF">H9815_14510</name>
</gene>
<feature type="transmembrane region" description="Helical" evidence="1">
    <location>
        <begin position="140"/>
        <end position="162"/>
    </location>
</feature>
<dbReference type="AlphaFoldDB" id="A0A9D2J5L0"/>
<dbReference type="Proteomes" id="UP000824037">
    <property type="component" value="Unassembled WGS sequence"/>
</dbReference>
<name>A0A9D2J5L0_9MICO</name>
<dbReference type="EMBL" id="DXBY01000249">
    <property type="protein sequence ID" value="HIZ36982.1"/>
    <property type="molecule type" value="Genomic_DNA"/>
</dbReference>
<reference evidence="2" key="1">
    <citation type="journal article" date="2021" name="PeerJ">
        <title>Extensive microbial diversity within the chicken gut microbiome revealed by metagenomics and culture.</title>
        <authorList>
            <person name="Gilroy R."/>
            <person name="Ravi A."/>
            <person name="Getino M."/>
            <person name="Pursley I."/>
            <person name="Horton D.L."/>
            <person name="Alikhan N.F."/>
            <person name="Baker D."/>
            <person name="Gharbi K."/>
            <person name="Hall N."/>
            <person name="Watson M."/>
            <person name="Adriaenssens E.M."/>
            <person name="Foster-Nyarko E."/>
            <person name="Jarju S."/>
            <person name="Secka A."/>
            <person name="Antonio M."/>
            <person name="Oren A."/>
            <person name="Chaudhuri R.R."/>
            <person name="La Ragione R."/>
            <person name="Hildebrand F."/>
            <person name="Pallen M.J."/>
        </authorList>
    </citation>
    <scope>NUCLEOTIDE SEQUENCE</scope>
    <source>
        <strain evidence="2">ChiGjej4B4-7305</strain>
    </source>
</reference>
<evidence type="ECO:0000313" key="3">
    <source>
        <dbReference type="Proteomes" id="UP000824037"/>
    </source>
</evidence>
<reference evidence="2" key="2">
    <citation type="submission" date="2021-04" db="EMBL/GenBank/DDBJ databases">
        <authorList>
            <person name="Gilroy R."/>
        </authorList>
    </citation>
    <scope>NUCLEOTIDE SEQUENCE</scope>
    <source>
        <strain evidence="2">ChiGjej4B4-7305</strain>
    </source>
</reference>
<keyword evidence="1" id="KW-1133">Transmembrane helix</keyword>
<comment type="caution">
    <text evidence="2">The sequence shown here is derived from an EMBL/GenBank/DDBJ whole genome shotgun (WGS) entry which is preliminary data.</text>
</comment>